<name>A0A6P5SNI1_PRUAV</name>
<dbReference type="PANTHER" id="PTHR31050">
    <property type="entry name" value="OS08G0413200 PROTEIN"/>
    <property type="match status" value="1"/>
</dbReference>
<gene>
    <name evidence="2" type="primary">LOC110757757</name>
</gene>
<dbReference type="GeneID" id="110757757"/>
<dbReference type="RefSeq" id="XP_021815161.1">
    <property type="nucleotide sequence ID" value="XM_021959469.1"/>
</dbReference>
<proteinExistence type="predicted"/>
<protein>
    <submittedName>
        <fullName evidence="2">Uncharacterized protein LOC110757757</fullName>
    </submittedName>
</protein>
<dbReference type="PANTHER" id="PTHR31050:SF3">
    <property type="entry name" value="OS08G0412800 PROTEIN"/>
    <property type="match status" value="1"/>
</dbReference>
<accession>A0A6P5SNI1</accession>
<dbReference type="InterPro" id="IPR010683">
    <property type="entry name" value="DUF1262"/>
</dbReference>
<dbReference type="Pfam" id="PF06880">
    <property type="entry name" value="DUF1262"/>
    <property type="match status" value="1"/>
</dbReference>
<dbReference type="AlphaFoldDB" id="A0A6P5SNI1"/>
<sequence length="433" mass="50007">MGSTTLQENLQSIRISFLFVLRRKKQRDEECGRIRMYVTRPLSMFKNSPADLSLPPPEGPNSGILVVQDEEATCCFGLFNSEMIKDLPLPQNKKLELYYATGFYPNRNMHFYNVFFIPVLNQPLSSNRYYAIYPYGKDRGEGYTSSKEEDMEMDTCCLDCCRGRNDVLPQHFDPRNLHQQYEIHLQTRIINVSGGFVAKSMAQDGFPPEALWRRGWKLKSSTSHEFELGDAPGLDTALRACLPDFNFPLKPVVVGKWYCPFMFVKEGTPKSMRDERTRSMYYEMTLEQKWEQIFARDHHSNHRDQSNAVAVDAVVQSEVVMVAEREAVCDERSVGDGVMEFKSLNNVGEETRVGVSLAIVERMKWEQERVGWVGGDVEGLVRVQRVEEYGGMGEWNKFGCFVLTERFALKRMDGSLVFTHDFKHTHQIRSKWE</sequence>
<evidence type="ECO:0000313" key="2">
    <source>
        <dbReference type="RefSeq" id="XP_021815161.1"/>
    </source>
</evidence>
<evidence type="ECO:0000313" key="1">
    <source>
        <dbReference type="Proteomes" id="UP000515124"/>
    </source>
</evidence>
<keyword evidence="1" id="KW-1185">Reference proteome</keyword>
<reference evidence="2" key="1">
    <citation type="submission" date="2025-08" db="UniProtKB">
        <authorList>
            <consortium name="RefSeq"/>
        </authorList>
    </citation>
    <scope>IDENTIFICATION</scope>
</reference>
<dbReference type="KEGG" id="pavi:110757757"/>
<dbReference type="Proteomes" id="UP000515124">
    <property type="component" value="Unplaced"/>
</dbReference>
<organism evidence="1 2">
    <name type="scientific">Prunus avium</name>
    <name type="common">Cherry</name>
    <name type="synonym">Cerasus avium</name>
    <dbReference type="NCBI Taxonomy" id="42229"/>
    <lineage>
        <taxon>Eukaryota</taxon>
        <taxon>Viridiplantae</taxon>
        <taxon>Streptophyta</taxon>
        <taxon>Embryophyta</taxon>
        <taxon>Tracheophyta</taxon>
        <taxon>Spermatophyta</taxon>
        <taxon>Magnoliopsida</taxon>
        <taxon>eudicotyledons</taxon>
        <taxon>Gunneridae</taxon>
        <taxon>Pentapetalae</taxon>
        <taxon>rosids</taxon>
        <taxon>fabids</taxon>
        <taxon>Rosales</taxon>
        <taxon>Rosaceae</taxon>
        <taxon>Amygdaloideae</taxon>
        <taxon>Amygdaleae</taxon>
        <taxon>Prunus</taxon>
    </lineage>
</organism>